<comment type="caution">
    <text evidence="1">The sequence shown here is derived from an EMBL/GenBank/DDBJ whole genome shotgun (WGS) entry which is preliminary data.</text>
</comment>
<evidence type="ECO:0000313" key="1">
    <source>
        <dbReference type="EMBL" id="PCI30990.1"/>
    </source>
</evidence>
<sequence length="85" mass="9945">MTNHKLQELLNLILFTDEITPTTDNAHIEICDAFSELEQKLENGRQRYEANLMSMEDCSEMTTTQAFRIKELEAELFKYKEAKQA</sequence>
<accession>A0A2A4TBJ6</accession>
<name>A0A2A4TBJ6_9DELT</name>
<protein>
    <submittedName>
        <fullName evidence="1">Uncharacterized protein</fullName>
    </submittedName>
</protein>
<gene>
    <name evidence="1" type="ORF">COB67_00620</name>
</gene>
<dbReference type="AlphaFoldDB" id="A0A2A4TBJ6"/>
<organism evidence="1 2">
    <name type="scientific">SAR324 cluster bacterium</name>
    <dbReference type="NCBI Taxonomy" id="2024889"/>
    <lineage>
        <taxon>Bacteria</taxon>
        <taxon>Deltaproteobacteria</taxon>
        <taxon>SAR324 cluster</taxon>
    </lineage>
</organism>
<evidence type="ECO:0000313" key="2">
    <source>
        <dbReference type="Proteomes" id="UP000218113"/>
    </source>
</evidence>
<dbReference type="Proteomes" id="UP000218113">
    <property type="component" value="Unassembled WGS sequence"/>
</dbReference>
<proteinExistence type="predicted"/>
<dbReference type="EMBL" id="NVSR01000001">
    <property type="protein sequence ID" value="PCI30990.1"/>
    <property type="molecule type" value="Genomic_DNA"/>
</dbReference>
<reference evidence="2" key="1">
    <citation type="submission" date="2017-08" db="EMBL/GenBank/DDBJ databases">
        <title>A dynamic microbial community with high functional redundancy inhabits the cold, oxic subseafloor aquifer.</title>
        <authorList>
            <person name="Tully B.J."/>
            <person name="Wheat C.G."/>
            <person name="Glazer B.T."/>
            <person name="Huber J.A."/>
        </authorList>
    </citation>
    <scope>NUCLEOTIDE SEQUENCE [LARGE SCALE GENOMIC DNA]</scope>
</reference>